<name>A0A7Y6JZM5_9BURK</name>
<organism evidence="2 3">
    <name type="scientific">Paraburkholderia youngii</name>
    <dbReference type="NCBI Taxonomy" id="2782701"/>
    <lineage>
        <taxon>Bacteria</taxon>
        <taxon>Pseudomonadati</taxon>
        <taxon>Pseudomonadota</taxon>
        <taxon>Betaproteobacteria</taxon>
        <taxon>Burkholderiales</taxon>
        <taxon>Burkholderiaceae</taxon>
        <taxon>Paraburkholderia</taxon>
    </lineage>
</organism>
<proteinExistence type="predicted"/>
<dbReference type="RefSeq" id="WP_176108176.1">
    <property type="nucleotide sequence ID" value="NZ_JAALDK010000001.1"/>
</dbReference>
<keyword evidence="1" id="KW-0175">Coiled coil</keyword>
<comment type="caution">
    <text evidence="2">The sequence shown here is derived from an EMBL/GenBank/DDBJ whole genome shotgun (WGS) entry which is preliminary data.</text>
</comment>
<reference evidence="2 3" key="1">
    <citation type="submission" date="2020-02" db="EMBL/GenBank/DDBJ databases">
        <title>Paraburkholderia simonii sp. nov. and Paraburkholderia youngii sp. nov. Brazilian and Mexican Mimosa-associated rhizobia.</title>
        <authorList>
            <person name="Mavima L."/>
            <person name="Beukes C.W."/>
            <person name="Chan W.Y."/>
            <person name="Palmer M."/>
            <person name="De Meyer S.E."/>
            <person name="James E.K."/>
            <person name="Venter S.N."/>
            <person name="Steenkamp E.T."/>
        </authorList>
    </citation>
    <scope>NUCLEOTIDE SEQUENCE [LARGE SCALE GENOMIC DNA]</scope>
    <source>
        <strain evidence="2 3">JPY169</strain>
    </source>
</reference>
<feature type="coiled-coil region" evidence="1">
    <location>
        <begin position="12"/>
        <end position="63"/>
    </location>
</feature>
<dbReference type="GeneID" id="301102390"/>
<dbReference type="EMBL" id="JAALDK010000001">
    <property type="protein sequence ID" value="NUY01702.1"/>
    <property type="molecule type" value="Genomic_DNA"/>
</dbReference>
<sequence length="248" mass="26702">MTKTGKIETGGLEEAAGRVSAACAELKRLRAEFARCTAAASTGAQHTAALEQLREQRHELLAEAFADDVAADTGEVDTRIAEHERAHSEAIEAAAIARDATVVIQARIEAQHDLIEPLLADWREQAQQVLLQALDAAESDFGRAVSALGDPVARLTAIASMWTQITGKSVPADGREGLLEGLRGMGALRVRWDFSPLKRADVAAHYAPESYQGAGRFVVAWLDPSLADFGARELKDLRALLKVDEVQV</sequence>
<evidence type="ECO:0000256" key="1">
    <source>
        <dbReference type="SAM" id="Coils"/>
    </source>
</evidence>
<gene>
    <name evidence="2" type="ORF">G5S42_18810</name>
</gene>
<evidence type="ECO:0000313" key="3">
    <source>
        <dbReference type="Proteomes" id="UP000594380"/>
    </source>
</evidence>
<dbReference type="Proteomes" id="UP000594380">
    <property type="component" value="Unassembled WGS sequence"/>
</dbReference>
<evidence type="ECO:0000313" key="2">
    <source>
        <dbReference type="EMBL" id="NUY01702.1"/>
    </source>
</evidence>
<accession>A0A7Y6JZM5</accession>
<dbReference type="AlphaFoldDB" id="A0A7Y6JZM5"/>
<protein>
    <submittedName>
        <fullName evidence="2">Uncharacterized protein</fullName>
    </submittedName>
</protein>